<dbReference type="PANTHER" id="PTHR47487">
    <property type="entry name" value="OS06G0651300 PROTEIN-RELATED"/>
    <property type="match status" value="1"/>
</dbReference>
<feature type="compositionally biased region" description="Low complexity" evidence="1">
    <location>
        <begin position="172"/>
        <end position="181"/>
    </location>
</feature>
<dbReference type="OrthoDB" id="10009287at2759"/>
<feature type="domain" description="C2H2-type" evidence="2">
    <location>
        <begin position="269"/>
        <end position="293"/>
    </location>
</feature>
<dbReference type="GO" id="GO:0008270">
    <property type="term" value="F:zinc ion binding"/>
    <property type="evidence" value="ECO:0007669"/>
    <property type="project" value="InterPro"/>
</dbReference>
<evidence type="ECO:0000313" key="5">
    <source>
        <dbReference type="Proteomes" id="UP000636709"/>
    </source>
</evidence>
<reference evidence="4" key="1">
    <citation type="submission" date="2020-07" db="EMBL/GenBank/DDBJ databases">
        <title>Genome sequence and genetic diversity analysis of an under-domesticated orphan crop, white fonio (Digitaria exilis).</title>
        <authorList>
            <person name="Bennetzen J.L."/>
            <person name="Chen S."/>
            <person name="Ma X."/>
            <person name="Wang X."/>
            <person name="Yssel A.E.J."/>
            <person name="Chaluvadi S.R."/>
            <person name="Johnson M."/>
            <person name="Gangashetty P."/>
            <person name="Hamidou F."/>
            <person name="Sanogo M.D."/>
            <person name="Zwaenepoel A."/>
            <person name="Wallace J."/>
            <person name="Van De Peer Y."/>
            <person name="Van Deynze A."/>
        </authorList>
    </citation>
    <scope>NUCLEOTIDE SEQUENCE</scope>
    <source>
        <tissue evidence="4">Leaves</tissue>
    </source>
</reference>
<dbReference type="Gene3D" id="3.30.160.60">
    <property type="entry name" value="Classic Zinc Finger"/>
    <property type="match status" value="3"/>
</dbReference>
<comment type="caution">
    <text evidence="4">The sequence shown here is derived from an EMBL/GenBank/DDBJ whole genome shotgun (WGS) entry which is preliminary data.</text>
</comment>
<feature type="region of interest" description="Disordered" evidence="1">
    <location>
        <begin position="547"/>
        <end position="624"/>
    </location>
</feature>
<evidence type="ECO:0000256" key="1">
    <source>
        <dbReference type="SAM" id="MobiDB-lite"/>
    </source>
</evidence>
<name>A0A835BKW9_9POAL</name>
<dbReference type="PANTHER" id="PTHR47487:SF2">
    <property type="entry name" value="C2H2-TYPE DOMAIN-CONTAINING PROTEIN"/>
    <property type="match status" value="1"/>
</dbReference>
<dbReference type="Proteomes" id="UP000636709">
    <property type="component" value="Unassembled WGS sequence"/>
</dbReference>
<gene>
    <name evidence="4" type="ORF">HU200_033618</name>
</gene>
<dbReference type="SMART" id="SM00451">
    <property type="entry name" value="ZnF_U1"/>
    <property type="match status" value="4"/>
</dbReference>
<dbReference type="SMART" id="SM00355">
    <property type="entry name" value="ZnF_C2H2"/>
    <property type="match status" value="5"/>
</dbReference>
<feature type="domain" description="C2H2-type" evidence="2">
    <location>
        <begin position="502"/>
        <end position="526"/>
    </location>
</feature>
<dbReference type="AlphaFoldDB" id="A0A835BKW9"/>
<evidence type="ECO:0000259" key="3">
    <source>
        <dbReference type="SMART" id="SM00451"/>
    </source>
</evidence>
<accession>A0A835BKW9</accession>
<feature type="region of interest" description="Disordered" evidence="1">
    <location>
        <begin position="157"/>
        <end position="181"/>
    </location>
</feature>
<evidence type="ECO:0008006" key="6">
    <source>
        <dbReference type="Google" id="ProtNLM"/>
    </source>
</evidence>
<sequence>MEFQYHAGDERRSPSPPPPRLSPPAALSTSGSRSADAHGGDNGRLVLRQPPTPPPPAAPPTPPPPVAADSADELRRQAEKAKIRERILREEAEQWELELEVRREIREELLRLSWPALGRSAAGVSGPPVAASPVGFGSGNAPLQAVNHEDHPIAKVPAASPPVKRKSPDRGAASTVSAAASSKKQKNNLTCMVCGISATSEKAMQDHINGKVHKRKATALLEQPEAMTETGHEAGDEVLVPSGDHTPTKLTMLTNAGALNEVMQMDGYLLCEVCNVRTLDRVTMMCHLEGSKHISKGQKKGQASSKPLDEALMKKGGKGASVQEAATSAMVSSDPEKLVLEVYGVPHTVRRLEGFLLCELCNVKVPSVNGIRHHLSGKKHKNKAKASSDASANVSTGVNEADKVQLMETDTAVIARMAIQLEAPSAKSLEAKVGDDSEVQETTVTSTNDVATGDNNKTNAKKVRNASASVAAALENNLHDSDSLAMEVDSVHHPLQRVNGFLICPCCNVKAPSETIMRSHLSGKKHKHKMALAARVNIKDASILSTGADEVQGSSSKSMKANVEAESAPLPVTQEKSAAAMAPMDVHRSCSPESGKANGEAESSPSLTITTKVDEPTEVQPATRIEGEHTAAAAQVSSTHMGKSVKTTALPGMPIKIQVEGKVFTVLQEQNGRLSCEPCGVHGCNKDGMILHLYTRTHWDRANLALKKKEQEDAVVVDNDGNGHI</sequence>
<evidence type="ECO:0000259" key="2">
    <source>
        <dbReference type="SMART" id="SM00355"/>
    </source>
</evidence>
<dbReference type="Pfam" id="PF12874">
    <property type="entry name" value="zf-met"/>
    <property type="match status" value="4"/>
</dbReference>
<dbReference type="EMBL" id="JACEFO010001807">
    <property type="protein sequence ID" value="KAF8701452.1"/>
    <property type="molecule type" value="Genomic_DNA"/>
</dbReference>
<organism evidence="4 5">
    <name type="scientific">Digitaria exilis</name>
    <dbReference type="NCBI Taxonomy" id="1010633"/>
    <lineage>
        <taxon>Eukaryota</taxon>
        <taxon>Viridiplantae</taxon>
        <taxon>Streptophyta</taxon>
        <taxon>Embryophyta</taxon>
        <taxon>Tracheophyta</taxon>
        <taxon>Spermatophyta</taxon>
        <taxon>Magnoliopsida</taxon>
        <taxon>Liliopsida</taxon>
        <taxon>Poales</taxon>
        <taxon>Poaceae</taxon>
        <taxon>PACMAD clade</taxon>
        <taxon>Panicoideae</taxon>
        <taxon>Panicodae</taxon>
        <taxon>Paniceae</taxon>
        <taxon>Anthephorinae</taxon>
        <taxon>Digitaria</taxon>
    </lineage>
</organism>
<feature type="compositionally biased region" description="Pro residues" evidence="1">
    <location>
        <begin position="50"/>
        <end position="66"/>
    </location>
</feature>
<feature type="domain" description="C2H2-type" evidence="2">
    <location>
        <begin position="189"/>
        <end position="213"/>
    </location>
</feature>
<feature type="domain" description="U1-type" evidence="3">
    <location>
        <begin position="186"/>
        <end position="220"/>
    </location>
</feature>
<feature type="region of interest" description="Disordered" evidence="1">
    <location>
        <begin position="1"/>
        <end position="78"/>
    </location>
</feature>
<feature type="domain" description="C2H2-type" evidence="2">
    <location>
        <begin position="674"/>
        <end position="698"/>
    </location>
</feature>
<feature type="domain" description="U1-type" evidence="3">
    <location>
        <begin position="353"/>
        <end position="387"/>
    </location>
</feature>
<dbReference type="SUPFAM" id="SSF57667">
    <property type="entry name" value="beta-beta-alpha zinc fingers"/>
    <property type="match status" value="4"/>
</dbReference>
<feature type="compositionally biased region" description="Polar residues" evidence="1">
    <location>
        <begin position="601"/>
        <end position="611"/>
    </location>
</feature>
<keyword evidence="5" id="KW-1185">Reference proteome</keyword>
<dbReference type="GO" id="GO:0003676">
    <property type="term" value="F:nucleic acid binding"/>
    <property type="evidence" value="ECO:0007669"/>
    <property type="project" value="InterPro"/>
</dbReference>
<evidence type="ECO:0000313" key="4">
    <source>
        <dbReference type="EMBL" id="KAF8701452.1"/>
    </source>
</evidence>
<proteinExistence type="predicted"/>
<dbReference type="InterPro" id="IPR036236">
    <property type="entry name" value="Znf_C2H2_sf"/>
</dbReference>
<dbReference type="InterPro" id="IPR003604">
    <property type="entry name" value="Matrin/U1-like-C_Znf_C2H2"/>
</dbReference>
<protein>
    <recommendedName>
        <fullName evidence="6">C2H2-type domain-containing protein</fullName>
    </recommendedName>
</protein>
<dbReference type="InterPro" id="IPR013087">
    <property type="entry name" value="Znf_C2H2_type"/>
</dbReference>
<feature type="domain" description="U1-type" evidence="3">
    <location>
        <begin position="266"/>
        <end position="300"/>
    </location>
</feature>
<feature type="domain" description="U1-type" evidence="3">
    <location>
        <begin position="499"/>
        <end position="533"/>
    </location>
</feature>
<feature type="domain" description="C2H2-type" evidence="2">
    <location>
        <begin position="356"/>
        <end position="380"/>
    </location>
</feature>